<name>A0ABP0GV94_CLALP</name>
<comment type="caution">
    <text evidence="7">The sequence shown here is derived from an EMBL/GenBank/DDBJ whole genome shotgun (WGS) entry which is preliminary data.</text>
</comment>
<accession>A0ABP0GV94</accession>
<comment type="similarity">
    <text evidence="2">Belongs to the MSOX/MTOX family.</text>
</comment>
<dbReference type="Pfam" id="PF01266">
    <property type="entry name" value="DAO"/>
    <property type="match status" value="1"/>
</dbReference>
<evidence type="ECO:0000313" key="7">
    <source>
        <dbReference type="EMBL" id="CAK8695648.1"/>
    </source>
</evidence>
<dbReference type="InterPro" id="IPR045170">
    <property type="entry name" value="MTOX"/>
</dbReference>
<dbReference type="PANTHER" id="PTHR10961:SF46">
    <property type="entry name" value="PEROXISOMAL SARCOSINE OXIDASE"/>
    <property type="match status" value="1"/>
</dbReference>
<evidence type="ECO:0000313" key="8">
    <source>
        <dbReference type="Proteomes" id="UP001642483"/>
    </source>
</evidence>
<dbReference type="InterPro" id="IPR036188">
    <property type="entry name" value="FAD/NAD-bd_sf"/>
</dbReference>
<evidence type="ECO:0000256" key="1">
    <source>
        <dbReference type="ARBA" id="ARBA00001974"/>
    </source>
</evidence>
<evidence type="ECO:0000259" key="6">
    <source>
        <dbReference type="Pfam" id="PF01266"/>
    </source>
</evidence>
<dbReference type="EMBL" id="CAWYQH010000152">
    <property type="protein sequence ID" value="CAK8695648.1"/>
    <property type="molecule type" value="Genomic_DNA"/>
</dbReference>
<evidence type="ECO:0000256" key="2">
    <source>
        <dbReference type="ARBA" id="ARBA00010989"/>
    </source>
</evidence>
<keyword evidence="8" id="KW-1185">Reference proteome</keyword>
<evidence type="ECO:0000256" key="3">
    <source>
        <dbReference type="ARBA" id="ARBA00022630"/>
    </source>
</evidence>
<comment type="cofactor">
    <cofactor evidence="1">
        <name>FAD</name>
        <dbReference type="ChEBI" id="CHEBI:57692"/>
    </cofactor>
</comment>
<dbReference type="InterPro" id="IPR006076">
    <property type="entry name" value="FAD-dep_OxRdtase"/>
</dbReference>
<protein>
    <recommendedName>
        <fullName evidence="6">FAD dependent oxidoreductase domain-containing protein</fullName>
    </recommendedName>
</protein>
<dbReference type="Gene3D" id="3.30.9.10">
    <property type="entry name" value="D-Amino Acid Oxidase, subunit A, domain 2"/>
    <property type="match status" value="1"/>
</dbReference>
<keyword evidence="3" id="KW-0285">Flavoprotein</keyword>
<evidence type="ECO:0000256" key="5">
    <source>
        <dbReference type="ARBA" id="ARBA00023002"/>
    </source>
</evidence>
<dbReference type="Gene3D" id="3.50.50.60">
    <property type="entry name" value="FAD/NAD(P)-binding domain"/>
    <property type="match status" value="1"/>
</dbReference>
<sequence>MEQKQGLYDVIVAGGGVQGLSTARYLAKLNVKTLLIDQFAVPHTRGSSHGKSRNIRYTYDKQHYCDMMPEAYRLWSELEKECGQTLLTKIGIFCLRSDKLLMEMAASLKKLNIPYEFLTGEDGEKKFPGFKTGKFNGIYEQQAGVLNADKCVCSLLESFQKLGGKFKQETLCSVNPIEENLVQITTNKEKHFAKSLVLTCGPWTNKVLKPLGLCLPITIIKTNIIYWKVKNEDCYMSSNFPLTSVGEMASECYATPQLDFKGLMKISYHHGVEINSPEEAFKPLNEEQSALEKSQISLLKKYITEHYPDVIATEPSSIQPCFYSMTPDEDFILDRHPRYENIIIGAGFSGHGFKMAPVIGSLLGDLALNRKTKYSLGPFSIKRFKDKEELISSIENN</sequence>
<keyword evidence="5" id="KW-0560">Oxidoreductase</keyword>
<dbReference type="Proteomes" id="UP001642483">
    <property type="component" value="Unassembled WGS sequence"/>
</dbReference>
<reference evidence="7 8" key="1">
    <citation type="submission" date="2024-02" db="EMBL/GenBank/DDBJ databases">
        <authorList>
            <person name="Daric V."/>
            <person name="Darras S."/>
        </authorList>
    </citation>
    <scope>NUCLEOTIDE SEQUENCE [LARGE SCALE GENOMIC DNA]</scope>
</reference>
<gene>
    <name evidence="7" type="ORF">CVLEPA_LOCUS28894</name>
</gene>
<feature type="domain" description="FAD dependent oxidoreductase" evidence="6">
    <location>
        <begin position="9"/>
        <end position="366"/>
    </location>
</feature>
<proteinExistence type="inferred from homology"/>
<dbReference type="SUPFAM" id="SSF51905">
    <property type="entry name" value="FAD/NAD(P)-binding domain"/>
    <property type="match status" value="1"/>
</dbReference>
<dbReference type="SUPFAM" id="SSF54373">
    <property type="entry name" value="FAD-linked reductases, C-terminal domain"/>
    <property type="match status" value="1"/>
</dbReference>
<evidence type="ECO:0000256" key="4">
    <source>
        <dbReference type="ARBA" id="ARBA00022827"/>
    </source>
</evidence>
<dbReference type="PANTHER" id="PTHR10961">
    <property type="entry name" value="PEROXISOMAL SARCOSINE OXIDASE"/>
    <property type="match status" value="1"/>
</dbReference>
<organism evidence="7 8">
    <name type="scientific">Clavelina lepadiformis</name>
    <name type="common">Light-bulb sea squirt</name>
    <name type="synonym">Ascidia lepadiformis</name>
    <dbReference type="NCBI Taxonomy" id="159417"/>
    <lineage>
        <taxon>Eukaryota</taxon>
        <taxon>Metazoa</taxon>
        <taxon>Chordata</taxon>
        <taxon>Tunicata</taxon>
        <taxon>Ascidiacea</taxon>
        <taxon>Aplousobranchia</taxon>
        <taxon>Clavelinidae</taxon>
        <taxon>Clavelina</taxon>
    </lineage>
</organism>
<keyword evidence="4" id="KW-0274">FAD</keyword>